<reference evidence="2 3" key="1">
    <citation type="submission" date="2020-08" db="EMBL/GenBank/DDBJ databases">
        <title>Streptomyces sp. PSKA01 genome sequencing and assembly.</title>
        <authorList>
            <person name="Mandal S."/>
            <person name="Maiti P.K."/>
            <person name="Das P."/>
        </authorList>
    </citation>
    <scope>NUCLEOTIDE SEQUENCE [LARGE SCALE GENOMIC DNA]</scope>
    <source>
        <strain evidence="2 3">PSKA01</strain>
    </source>
</reference>
<keyword evidence="3" id="KW-1185">Reference proteome</keyword>
<sequence length="154" mass="14806">MRTVAAAAGLAGVLVLSGCRDDDSSDDGSPSGSATPSATQTADTGGGGGTASSPAAPAGDLEGSWLATTDGKAVALVVTGSQAGLFATGGTVCSGSAGETIELKCTDGSMDRSSGTVDSVDKNTLKVTWDSDLGTETYRKADGATLPTGLPTAG</sequence>
<dbReference type="PROSITE" id="PS51257">
    <property type="entry name" value="PROKAR_LIPOPROTEIN"/>
    <property type="match status" value="1"/>
</dbReference>
<dbReference type="RefSeq" id="WP_186283899.1">
    <property type="nucleotide sequence ID" value="NZ_JACMSF010000021.1"/>
</dbReference>
<comment type="caution">
    <text evidence="2">The sequence shown here is derived from an EMBL/GenBank/DDBJ whole genome shotgun (WGS) entry which is preliminary data.</text>
</comment>
<dbReference type="EMBL" id="JACMSF010000021">
    <property type="protein sequence ID" value="MBC2903969.1"/>
    <property type="molecule type" value="Genomic_DNA"/>
</dbReference>
<feature type="compositionally biased region" description="Low complexity" evidence="1">
    <location>
        <begin position="51"/>
        <end position="60"/>
    </location>
</feature>
<gene>
    <name evidence="2" type="ORF">H4N64_20530</name>
</gene>
<proteinExistence type="predicted"/>
<evidence type="ECO:0000256" key="1">
    <source>
        <dbReference type="SAM" id="MobiDB-lite"/>
    </source>
</evidence>
<evidence type="ECO:0000313" key="3">
    <source>
        <dbReference type="Proteomes" id="UP000584670"/>
    </source>
</evidence>
<protein>
    <submittedName>
        <fullName evidence="2">Uncharacterized protein</fullName>
    </submittedName>
</protein>
<organism evidence="2 3">
    <name type="scientific">Streptomyces cupreus</name>
    <dbReference type="NCBI Taxonomy" id="2759956"/>
    <lineage>
        <taxon>Bacteria</taxon>
        <taxon>Bacillati</taxon>
        <taxon>Actinomycetota</taxon>
        <taxon>Actinomycetes</taxon>
        <taxon>Kitasatosporales</taxon>
        <taxon>Streptomycetaceae</taxon>
        <taxon>Streptomyces</taxon>
    </lineage>
</organism>
<feature type="compositionally biased region" description="Low complexity" evidence="1">
    <location>
        <begin position="27"/>
        <end position="43"/>
    </location>
</feature>
<evidence type="ECO:0000313" key="2">
    <source>
        <dbReference type="EMBL" id="MBC2903969.1"/>
    </source>
</evidence>
<name>A0A7X1MA62_9ACTN</name>
<feature type="region of interest" description="Disordered" evidence="1">
    <location>
        <begin position="19"/>
        <end position="63"/>
    </location>
</feature>
<accession>A0A7X1MA62</accession>
<dbReference type="AlphaFoldDB" id="A0A7X1MA62"/>
<dbReference type="Proteomes" id="UP000584670">
    <property type="component" value="Unassembled WGS sequence"/>
</dbReference>